<keyword evidence="1" id="KW-0812">Transmembrane</keyword>
<dbReference type="EMBL" id="CP029822">
    <property type="protein sequence ID" value="AZS50031.1"/>
    <property type="molecule type" value="Genomic_DNA"/>
</dbReference>
<evidence type="ECO:0000313" key="2">
    <source>
        <dbReference type="EMBL" id="AZS50031.1"/>
    </source>
</evidence>
<keyword evidence="1" id="KW-1133">Transmembrane helix</keyword>
<keyword evidence="1" id="KW-0472">Membrane</keyword>
<sequence>MMSLLNSKPRLFLSIKYFFIFFIIAALGTVGFFLWQQYYPVVASKKWQYRVLHSDVERASAVYKQQDGSLIVAEELNKKQGRIIHIATDGTRTVLFKDLDKPDGITPFNGGIVFSQEGGVYPVSFFKDGKLQTLFEGTNVQGLTVDGQYLYAVEDRGENSQILRYDSKTKKLEVIRSSLNEAETLAICPDGKKYYNEKDKSRVKLLADDGTDPIILNYKKTRYPSILRCDDKGLWISEDSTHRARLLLLKPNGKLRVILNYLKAPQQLLKIGTDKYILAEGGRDRLLEIEKIN</sequence>
<dbReference type="KEGG" id="emo:DM558_04235"/>
<name>A0A3S9XCF6_9GAMM</name>
<dbReference type="RefSeq" id="WP_127162185.1">
    <property type="nucleotide sequence ID" value="NZ_CP029822.1"/>
</dbReference>
<feature type="transmembrane region" description="Helical" evidence="1">
    <location>
        <begin position="12"/>
        <end position="35"/>
    </location>
</feature>
<gene>
    <name evidence="2" type="ORF">DM558_04235</name>
</gene>
<reference evidence="3" key="1">
    <citation type="submission" date="2018-06" db="EMBL/GenBank/DDBJ databases">
        <title>Complete genome of Pseudomonas insecticola strain QZS01.</title>
        <authorList>
            <person name="Wang J."/>
            <person name="Su Q."/>
        </authorList>
    </citation>
    <scope>NUCLEOTIDE SEQUENCE [LARGE SCALE GENOMIC DNA]</scope>
    <source>
        <strain evidence="3">QZS01</strain>
    </source>
</reference>
<proteinExistence type="predicted"/>
<accession>A0A3S9XCF6</accession>
<dbReference type="AlphaFoldDB" id="A0A3S9XCF6"/>
<dbReference type="Gene3D" id="2.120.10.30">
    <property type="entry name" value="TolB, C-terminal domain"/>
    <property type="match status" value="1"/>
</dbReference>
<evidence type="ECO:0000313" key="3">
    <source>
        <dbReference type="Proteomes" id="UP000273143"/>
    </source>
</evidence>
<dbReference type="InterPro" id="IPR011042">
    <property type="entry name" value="6-blade_b-propeller_TolB-like"/>
</dbReference>
<dbReference type="Proteomes" id="UP000273143">
    <property type="component" value="Chromosome"/>
</dbReference>
<keyword evidence="3" id="KW-1185">Reference proteome</keyword>
<protein>
    <submittedName>
        <fullName evidence="2">Uncharacterized protein</fullName>
    </submittedName>
</protein>
<organism evidence="2 3">
    <name type="scientific">Entomomonas moraniae</name>
    <dbReference type="NCBI Taxonomy" id="2213226"/>
    <lineage>
        <taxon>Bacteria</taxon>
        <taxon>Pseudomonadati</taxon>
        <taxon>Pseudomonadota</taxon>
        <taxon>Gammaproteobacteria</taxon>
        <taxon>Pseudomonadales</taxon>
        <taxon>Pseudomonadaceae</taxon>
        <taxon>Entomomonas</taxon>
    </lineage>
</organism>
<dbReference type="SUPFAM" id="SSF101898">
    <property type="entry name" value="NHL repeat"/>
    <property type="match status" value="1"/>
</dbReference>
<evidence type="ECO:0000256" key="1">
    <source>
        <dbReference type="SAM" id="Phobius"/>
    </source>
</evidence>